<proteinExistence type="predicted"/>
<dbReference type="AlphaFoldDB" id="A0A656D0J5"/>
<evidence type="ECO:0000313" key="2">
    <source>
        <dbReference type="Proteomes" id="UP000243065"/>
    </source>
</evidence>
<gene>
    <name evidence="1" type="ORF">JGI24_00056</name>
</gene>
<dbReference type="RefSeq" id="WP_072149555.1">
    <property type="nucleotide sequence ID" value="NZ_CZVU01000001.1"/>
</dbReference>
<dbReference type="Pfam" id="PF10043">
    <property type="entry name" value="DUF2279"/>
    <property type="match status" value="1"/>
</dbReference>
<dbReference type="EMBL" id="CZVU01000001">
    <property type="protein sequence ID" value="CUS96088.1"/>
    <property type="molecule type" value="Genomic_DNA"/>
</dbReference>
<accession>A0A656D0J5</accession>
<name>A0A656D0J5_KRYT1</name>
<keyword evidence="1" id="KW-0449">Lipoprotein</keyword>
<dbReference type="Proteomes" id="UP000243065">
    <property type="component" value="Unassembled WGS sequence"/>
</dbReference>
<organism evidence="1 2">
    <name type="scientific">Kryptobacter tengchongensis</name>
    <dbReference type="NCBI Taxonomy" id="1643429"/>
    <lineage>
        <taxon>Bacteria</taxon>
        <taxon>Pseudomonadati</taxon>
        <taxon>Candidatus Kryptoniota</taxon>
        <taxon>Candidatus Kryptobacter</taxon>
    </lineage>
</organism>
<protein>
    <submittedName>
        <fullName evidence="1">Predicted lipoprotein (DUF2279)</fullName>
    </submittedName>
</protein>
<keyword evidence="2" id="KW-1185">Reference proteome</keyword>
<reference evidence="1 2" key="1">
    <citation type="submission" date="2015-11" db="EMBL/GenBank/DDBJ databases">
        <authorList>
            <person name="Varghese N."/>
        </authorList>
    </citation>
    <scope>NUCLEOTIDE SEQUENCE [LARGE SCALE GENOMIC DNA]</scope>
    <source>
        <strain evidence="1 2">JGI-24</strain>
    </source>
</reference>
<dbReference type="OrthoDB" id="9803535at2"/>
<dbReference type="InterPro" id="IPR018736">
    <property type="entry name" value="DUF2279_periplasmic_lipo"/>
</dbReference>
<sequence length="296" mass="34174">MSKFLLLFIFFISARNDVFGDSSSVVVERTRVNKIKLGIVVLGTAGFGALTYDYFNQVWWKPTKVKKFTLREDWNDLLRADKAGHFYFSYVLSDVYKSIFKWVGFSGKTSAFLGAGISVIYEVGVVELTDGFTTRWGFSPSDAVLDVFGAFFPVAQEYFPGLNSITFKFSYTPSGYTWLDYLRVGSLKDALYKKQFHTDYEGMTFWASFEFQKLLPHKIEKFIPDFINLAIGYSVKNINYAGRGYSELYIAIDFNLLKIDTKIDILNRVIRTLNYIHLPAPTLRIKPGFKFYYLYF</sequence>
<evidence type="ECO:0000313" key="1">
    <source>
        <dbReference type="EMBL" id="CUS96088.1"/>
    </source>
</evidence>